<evidence type="ECO:0000313" key="3">
    <source>
        <dbReference type="Proteomes" id="UP000292052"/>
    </source>
</evidence>
<dbReference type="PANTHER" id="PTHR46063:SF1">
    <property type="entry name" value="KELCH DOMAIN-CONTAINING PROTEIN 4"/>
    <property type="match status" value="1"/>
</dbReference>
<organism evidence="2 3">
    <name type="scientific">Asbolus verrucosus</name>
    <name type="common">Desert ironclad beetle</name>
    <dbReference type="NCBI Taxonomy" id="1661398"/>
    <lineage>
        <taxon>Eukaryota</taxon>
        <taxon>Metazoa</taxon>
        <taxon>Ecdysozoa</taxon>
        <taxon>Arthropoda</taxon>
        <taxon>Hexapoda</taxon>
        <taxon>Insecta</taxon>
        <taxon>Pterygota</taxon>
        <taxon>Neoptera</taxon>
        <taxon>Endopterygota</taxon>
        <taxon>Coleoptera</taxon>
        <taxon>Polyphaga</taxon>
        <taxon>Cucujiformia</taxon>
        <taxon>Tenebrionidae</taxon>
        <taxon>Pimeliinae</taxon>
        <taxon>Asbolus</taxon>
    </lineage>
</organism>
<proteinExistence type="predicted"/>
<accession>A0A482VWK7</accession>
<dbReference type="Proteomes" id="UP000292052">
    <property type="component" value="Unassembled WGS sequence"/>
</dbReference>
<reference evidence="2 3" key="1">
    <citation type="submission" date="2017-03" db="EMBL/GenBank/DDBJ databases">
        <title>Genome of the blue death feigning beetle - Asbolus verrucosus.</title>
        <authorList>
            <person name="Rider S.D."/>
        </authorList>
    </citation>
    <scope>NUCLEOTIDE SEQUENCE [LARGE SCALE GENOMIC DNA]</scope>
    <source>
        <strain evidence="2">Butters</strain>
        <tissue evidence="2">Head and leg muscle</tissue>
    </source>
</reference>
<dbReference type="PANTHER" id="PTHR46063">
    <property type="entry name" value="KELCH DOMAIN-CONTAINING PROTEIN"/>
    <property type="match status" value="1"/>
</dbReference>
<dbReference type="OrthoDB" id="4447at2759"/>
<dbReference type="AlphaFoldDB" id="A0A482VWK7"/>
<comment type="caution">
    <text evidence="2">The sequence shown here is derived from an EMBL/GenBank/DDBJ whole genome shotgun (WGS) entry which is preliminary data.</text>
</comment>
<dbReference type="InterPro" id="IPR052588">
    <property type="entry name" value="Kelch_domain_protein"/>
</dbReference>
<evidence type="ECO:0000313" key="2">
    <source>
        <dbReference type="EMBL" id="RZC36859.1"/>
    </source>
</evidence>
<gene>
    <name evidence="2" type="ORF">BDFB_004260</name>
</gene>
<feature type="region of interest" description="Disordered" evidence="1">
    <location>
        <begin position="474"/>
        <end position="513"/>
    </location>
</feature>
<sequence>MGKKGKDKKKGKGAEKTAAKTDKKISNKMKKELQKLGEEDIETILTQIEKEEKKRLEVAESVVSAPSRRLNFTFIPHPDKEQLILYGGEFYNGQKTFVYNDLFFYNIPTGTWTVVRAPAGPPPRCSHQMVATSANKGQLWLFGGEFVSPSQAQFYHYRDLWVYHMAKKQWEKIQAPNGPSARSGHRMVYVKKNLIVFGGFHDNLRDYKYFNDVYSFNTETYKWTKLEPSGTPPAARSACCMVALNDGKVLIYGGYSKEKIKKDVDKGHVYTDAFVLTPDKNDPTETKWKWVQTKLGGVHFSPRCSMPITSTPNNTIAYCYGGVFDVEEDEENLAGIFYNDFYSLDLEKLVWRGVTMTGKKEAKTAKKSNPEDVEMEEIEKTVETTTISDDGVFKVTVGPSQPASTNKNIDTSASAVKIFQPSPRINSGLAIKHGTLYLYGGMFEDGDKQITFSDFYSVDLKKLEEWKVLIADDTSTQEWLGSDNESGEDSGEDEEDESEEMEESDDAEMDVDS</sequence>
<dbReference type="InterPro" id="IPR015915">
    <property type="entry name" value="Kelch-typ_b-propeller"/>
</dbReference>
<feature type="compositionally biased region" description="Basic residues" evidence="1">
    <location>
        <begin position="1"/>
        <end position="11"/>
    </location>
</feature>
<feature type="compositionally biased region" description="Acidic residues" evidence="1">
    <location>
        <begin position="485"/>
        <end position="513"/>
    </location>
</feature>
<feature type="region of interest" description="Disordered" evidence="1">
    <location>
        <begin position="1"/>
        <end position="26"/>
    </location>
</feature>
<dbReference type="Pfam" id="PF13415">
    <property type="entry name" value="Beta-prop_FBX42"/>
    <property type="match status" value="1"/>
</dbReference>
<protein>
    <submittedName>
        <fullName evidence="2">Kelch 4 domain containing protein</fullName>
    </submittedName>
</protein>
<feature type="compositionally biased region" description="Basic and acidic residues" evidence="1">
    <location>
        <begin position="12"/>
        <end position="26"/>
    </location>
</feature>
<dbReference type="SUPFAM" id="SSF117281">
    <property type="entry name" value="Kelch motif"/>
    <property type="match status" value="1"/>
</dbReference>
<dbReference type="Gene3D" id="2.120.10.80">
    <property type="entry name" value="Kelch-type beta propeller"/>
    <property type="match status" value="1"/>
</dbReference>
<dbReference type="STRING" id="1661398.A0A482VWK7"/>
<dbReference type="EMBL" id="QDEB01058135">
    <property type="protein sequence ID" value="RZC36859.1"/>
    <property type="molecule type" value="Genomic_DNA"/>
</dbReference>
<name>A0A482VWK7_ASBVE</name>
<evidence type="ECO:0000256" key="1">
    <source>
        <dbReference type="SAM" id="MobiDB-lite"/>
    </source>
</evidence>
<keyword evidence="3" id="KW-1185">Reference proteome</keyword>